<evidence type="ECO:0000313" key="6">
    <source>
        <dbReference type="EMBL" id="WBW70675.1"/>
    </source>
</evidence>
<keyword evidence="6" id="KW-0378">Hydrolase</keyword>
<organism evidence="6 7">
    <name type="scientific">Schizosaccharomyces osmophilus</name>
    <dbReference type="NCBI Taxonomy" id="2545709"/>
    <lineage>
        <taxon>Eukaryota</taxon>
        <taxon>Fungi</taxon>
        <taxon>Dikarya</taxon>
        <taxon>Ascomycota</taxon>
        <taxon>Taphrinomycotina</taxon>
        <taxon>Schizosaccharomycetes</taxon>
        <taxon>Schizosaccharomycetales</taxon>
        <taxon>Schizosaccharomycetaceae</taxon>
        <taxon>Schizosaccharomyces</taxon>
    </lineage>
</organism>
<keyword evidence="2" id="KW-0547">Nucleotide-binding</keyword>
<dbReference type="GO" id="GO:0005524">
    <property type="term" value="F:ATP binding"/>
    <property type="evidence" value="ECO:0007669"/>
    <property type="project" value="UniProtKB-KW"/>
</dbReference>
<dbReference type="GO" id="GO:0009229">
    <property type="term" value="P:thiamine diphosphate biosynthetic process"/>
    <property type="evidence" value="ECO:0007669"/>
    <property type="project" value="InterPro"/>
</dbReference>
<evidence type="ECO:0000256" key="1">
    <source>
        <dbReference type="ARBA" id="ARBA00022679"/>
    </source>
</evidence>
<dbReference type="Gene3D" id="3.40.50.10240">
    <property type="entry name" value="Thiamin pyrophosphokinase, catalytic domain"/>
    <property type="match status" value="1"/>
</dbReference>
<sequence>MTSSISTIEQLDLVKLLDSCDSFHNNFITGSIPFYLDGAVVGYVIPEVIHELAKFDSFIYDWIYEPGKSLQLNATNFEKRSSILENILKTWKQSNLFGVADQWRDELYSVFGPNGEVAIAVERGGYWLFGFLSYGVHCTIYIPPTPTTPMRLWVPRRSPTKQTWPGYLDNSVAGGITHGDSIMGTMAKECLEEANLTVSHSSLRSSGIVSYIKLAQQKWYQPELQYVFDVPIDGNTKLQPNDGEVAEFHLWTLDQVIQELAAGNFKPNCALVILDFFIRHGILSPEHPQYYETFQRIHRTLPHPISKYQKGKEHDVSAANTSYNDHAESQHFDPCATWSENSDKRDCKYKYAVLILNRSISVSKSRFRHLWANASLRICADGGSNRLRNYDPSLKPDMLVGDFDSLTDETREHYKQMGVQILHDSDQYSTDFMKAQKLIQENGIFAIFTLCSMDGRVDHALGNFNHLYWSYAKYKQTQLFILSEANVTWLLPSGESTIDCSTNVNKHCGILPVGSPAFVSETDGLEWNLKNQVCSFGGLISSCNIVRKAQITVRTQDPVIWTMEALDPAD</sequence>
<dbReference type="FunFam" id="3.90.79.10:FF:000019">
    <property type="entry name" value="Thiamin pyrophosphokinase, putative"/>
    <property type="match status" value="1"/>
</dbReference>
<dbReference type="EMBL" id="CP115611">
    <property type="protein sequence ID" value="WBW70675.1"/>
    <property type="molecule type" value="Genomic_DNA"/>
</dbReference>
<dbReference type="SUPFAM" id="SSF63999">
    <property type="entry name" value="Thiamin pyrophosphokinase, catalytic domain"/>
    <property type="match status" value="1"/>
</dbReference>
<dbReference type="GO" id="GO:0004788">
    <property type="term" value="F:thiamine diphosphokinase activity"/>
    <property type="evidence" value="ECO:0007669"/>
    <property type="project" value="InterPro"/>
</dbReference>
<dbReference type="CDD" id="cd03676">
    <property type="entry name" value="NUDIX_Tnr3_like"/>
    <property type="match status" value="1"/>
</dbReference>
<keyword evidence="3" id="KW-0418">Kinase</keyword>
<proteinExistence type="predicted"/>
<keyword evidence="7" id="KW-1185">Reference proteome</keyword>
<evidence type="ECO:0000259" key="5">
    <source>
        <dbReference type="PROSITE" id="PS51462"/>
    </source>
</evidence>
<reference evidence="6 7" key="1">
    <citation type="journal article" date="2023" name="G3 (Bethesda)">
        <title>A high-quality reference genome for the fission yeast Schizosaccharomyces osmophilus.</title>
        <authorList>
            <person name="Jia G.S."/>
            <person name="Zhang W.C."/>
            <person name="Liang Y."/>
            <person name="Liu X.H."/>
            <person name="Rhind N."/>
            <person name="Pidoux A."/>
            <person name="Brysch-Herzberg M."/>
            <person name="Du L.L."/>
        </authorList>
    </citation>
    <scope>NUCLEOTIDE SEQUENCE [LARGE SCALE GENOMIC DNA]</scope>
    <source>
        <strain evidence="6 7">CBS 15793</strain>
    </source>
</reference>
<dbReference type="InterPro" id="IPR000086">
    <property type="entry name" value="NUDIX_hydrolase_dom"/>
</dbReference>
<dbReference type="InterPro" id="IPR036759">
    <property type="entry name" value="TPK_catalytic_sf"/>
</dbReference>
<dbReference type="GO" id="GO:0006772">
    <property type="term" value="P:thiamine metabolic process"/>
    <property type="evidence" value="ECO:0007669"/>
    <property type="project" value="InterPro"/>
</dbReference>
<protein>
    <submittedName>
        <fullName evidence="6">Thiamine diphosphokinase Tnr3/ Nudix hydrolase fusion protein</fullName>
    </submittedName>
</protein>
<dbReference type="Pfam" id="PF00293">
    <property type="entry name" value="NUDIX"/>
    <property type="match status" value="1"/>
</dbReference>
<dbReference type="InterPro" id="IPR036371">
    <property type="entry name" value="TPK_B1-bd_sf"/>
</dbReference>
<feature type="domain" description="Nudix hydrolase" evidence="5">
    <location>
        <begin position="131"/>
        <end position="275"/>
    </location>
</feature>
<accession>A0AAE9W732</accession>
<dbReference type="Proteomes" id="UP001212411">
    <property type="component" value="Chromosome 1"/>
</dbReference>
<keyword evidence="1" id="KW-0808">Transferase</keyword>
<dbReference type="Gene3D" id="3.90.79.10">
    <property type="entry name" value="Nucleoside Triphosphate Pyrophosphohydrolase"/>
    <property type="match status" value="1"/>
</dbReference>
<dbReference type="NCBIfam" id="TIGR01378">
    <property type="entry name" value="thi_PPkinase"/>
    <property type="match status" value="1"/>
</dbReference>
<dbReference type="InterPro" id="IPR031804">
    <property type="entry name" value="DUF4743"/>
</dbReference>
<dbReference type="Pfam" id="PF04265">
    <property type="entry name" value="TPK_B1_binding"/>
    <property type="match status" value="1"/>
</dbReference>
<dbReference type="PROSITE" id="PS51462">
    <property type="entry name" value="NUDIX"/>
    <property type="match status" value="1"/>
</dbReference>
<dbReference type="GO" id="GO:0030975">
    <property type="term" value="F:thiamine binding"/>
    <property type="evidence" value="ECO:0007669"/>
    <property type="project" value="InterPro"/>
</dbReference>
<dbReference type="SUPFAM" id="SSF63862">
    <property type="entry name" value="Thiamin pyrophosphokinase, substrate-binding domain"/>
    <property type="match status" value="1"/>
</dbReference>
<dbReference type="GO" id="GO:0044715">
    <property type="term" value="F:8-oxo-dGDP phosphatase activity"/>
    <property type="evidence" value="ECO:0007669"/>
    <property type="project" value="UniProtKB-ARBA"/>
</dbReference>
<evidence type="ECO:0000313" key="7">
    <source>
        <dbReference type="Proteomes" id="UP001212411"/>
    </source>
</evidence>
<name>A0AAE9W732_9SCHI</name>
<gene>
    <name evidence="6" type="primary">tnr3</name>
    <name evidence="6" type="ORF">SOMG_01896</name>
</gene>
<dbReference type="PANTHER" id="PTHR13622">
    <property type="entry name" value="THIAMIN PYROPHOSPHOKINASE"/>
    <property type="match status" value="1"/>
</dbReference>
<dbReference type="InterPro" id="IPR007371">
    <property type="entry name" value="TPK_catalytic"/>
</dbReference>
<evidence type="ECO:0000256" key="3">
    <source>
        <dbReference type="ARBA" id="ARBA00022777"/>
    </source>
</evidence>
<dbReference type="Pfam" id="PF15916">
    <property type="entry name" value="DUF4743"/>
    <property type="match status" value="1"/>
</dbReference>
<dbReference type="GO" id="GO:0016301">
    <property type="term" value="F:kinase activity"/>
    <property type="evidence" value="ECO:0007669"/>
    <property type="project" value="UniProtKB-KW"/>
</dbReference>
<dbReference type="Pfam" id="PF04263">
    <property type="entry name" value="TPK_catalytic"/>
    <property type="match status" value="1"/>
</dbReference>
<dbReference type="InterPro" id="IPR007373">
    <property type="entry name" value="Thiamin_PyroPKinase_B1-bd"/>
</dbReference>
<dbReference type="SUPFAM" id="SSF55811">
    <property type="entry name" value="Nudix"/>
    <property type="match status" value="1"/>
</dbReference>
<dbReference type="GeneID" id="80875378"/>
<dbReference type="AlphaFoldDB" id="A0AAE9W732"/>
<dbReference type="InterPro" id="IPR006282">
    <property type="entry name" value="Thi_PPkinase"/>
</dbReference>
<dbReference type="KEGG" id="som:SOMG_01896"/>
<dbReference type="InterPro" id="IPR015797">
    <property type="entry name" value="NUDIX_hydrolase-like_dom_sf"/>
</dbReference>
<dbReference type="PANTHER" id="PTHR13622:SF8">
    <property type="entry name" value="THIAMIN PYROPHOSPHOKINASE 1"/>
    <property type="match status" value="1"/>
</dbReference>
<evidence type="ECO:0000256" key="4">
    <source>
        <dbReference type="ARBA" id="ARBA00022840"/>
    </source>
</evidence>
<dbReference type="SMART" id="SM00983">
    <property type="entry name" value="TPK_B1_binding"/>
    <property type="match status" value="1"/>
</dbReference>
<evidence type="ECO:0000256" key="2">
    <source>
        <dbReference type="ARBA" id="ARBA00022741"/>
    </source>
</evidence>
<dbReference type="RefSeq" id="XP_056034918.1">
    <property type="nucleotide sequence ID" value="XM_056180689.1"/>
</dbReference>
<dbReference type="CDD" id="cd07995">
    <property type="entry name" value="TPK"/>
    <property type="match status" value="1"/>
</dbReference>
<keyword evidence="4" id="KW-0067">ATP-binding</keyword>